<keyword evidence="3" id="KW-1185">Reference proteome</keyword>
<evidence type="ECO:0000313" key="3">
    <source>
        <dbReference type="Proteomes" id="UP000653797"/>
    </source>
</evidence>
<evidence type="ECO:0000313" key="2">
    <source>
        <dbReference type="EMBL" id="MBD2756587.1"/>
    </source>
</evidence>
<organism evidence="2 3">
    <name type="scientific">Spirosoma validum</name>
    <dbReference type="NCBI Taxonomy" id="2771355"/>
    <lineage>
        <taxon>Bacteria</taxon>
        <taxon>Pseudomonadati</taxon>
        <taxon>Bacteroidota</taxon>
        <taxon>Cytophagia</taxon>
        <taxon>Cytophagales</taxon>
        <taxon>Cytophagaceae</taxon>
        <taxon>Spirosoma</taxon>
    </lineage>
</organism>
<dbReference type="AlphaFoldDB" id="A0A927B7F1"/>
<proteinExistence type="predicted"/>
<comment type="caution">
    <text evidence="2">The sequence shown here is derived from an EMBL/GenBank/DDBJ whole genome shotgun (WGS) entry which is preliminary data.</text>
</comment>
<dbReference type="Gene3D" id="2.40.50.1020">
    <property type="entry name" value="LytTr DNA-binding domain"/>
    <property type="match status" value="1"/>
</dbReference>
<sequence length="121" mass="14053">MKSIELPGFSTPVAISSILWLQSEANYTRIYYLDNTNAIVTKPINYFVKYSGFVQVHRSTMVNFMYVQGLVKDKRCVHLELSTGRRLTVSRPYQPLVNSLFGLNVFTRQEEVEFYDDLGRM</sequence>
<dbReference type="EMBL" id="JACXAA010000013">
    <property type="protein sequence ID" value="MBD2756587.1"/>
    <property type="molecule type" value="Genomic_DNA"/>
</dbReference>
<evidence type="ECO:0000259" key="1">
    <source>
        <dbReference type="PROSITE" id="PS50930"/>
    </source>
</evidence>
<dbReference type="RefSeq" id="WP_191042207.1">
    <property type="nucleotide sequence ID" value="NZ_JACXAA010000013.1"/>
</dbReference>
<dbReference type="Pfam" id="PF04397">
    <property type="entry name" value="LytTR"/>
    <property type="match status" value="1"/>
</dbReference>
<accession>A0A927B7F1</accession>
<dbReference type="SMART" id="SM00850">
    <property type="entry name" value="LytTR"/>
    <property type="match status" value="1"/>
</dbReference>
<feature type="domain" description="HTH LytTR-type" evidence="1">
    <location>
        <begin position="12"/>
        <end position="103"/>
    </location>
</feature>
<dbReference type="PROSITE" id="PS50930">
    <property type="entry name" value="HTH_LYTTR"/>
    <property type="match status" value="1"/>
</dbReference>
<protein>
    <submittedName>
        <fullName evidence="2">LytTR family transcriptional regulator</fullName>
    </submittedName>
</protein>
<name>A0A927B7F1_9BACT</name>
<dbReference type="Proteomes" id="UP000653797">
    <property type="component" value="Unassembled WGS sequence"/>
</dbReference>
<gene>
    <name evidence="2" type="ORF">IC230_27130</name>
</gene>
<reference evidence="2" key="1">
    <citation type="submission" date="2020-09" db="EMBL/GenBank/DDBJ databases">
        <authorList>
            <person name="Kim M.K."/>
        </authorList>
    </citation>
    <scope>NUCLEOTIDE SEQUENCE</scope>
    <source>
        <strain evidence="2">BT704</strain>
    </source>
</reference>
<dbReference type="GO" id="GO:0003677">
    <property type="term" value="F:DNA binding"/>
    <property type="evidence" value="ECO:0007669"/>
    <property type="project" value="InterPro"/>
</dbReference>
<dbReference type="InterPro" id="IPR007492">
    <property type="entry name" value="LytTR_DNA-bd_dom"/>
</dbReference>